<dbReference type="PANTHER" id="PTHR30034:SF6">
    <property type="entry name" value="YOP PROTEINS TRANSLOCATION PROTEIN Q"/>
    <property type="match status" value="1"/>
</dbReference>
<proteinExistence type="predicted"/>
<organism evidence="3 4">
    <name type="scientific">Candidatus Galligastranaerophilus intestinavium</name>
    <dbReference type="NCBI Taxonomy" id="2840836"/>
    <lineage>
        <taxon>Bacteria</taxon>
        <taxon>Candidatus Galligastranaerophilus</taxon>
    </lineage>
</organism>
<evidence type="ECO:0000259" key="2">
    <source>
        <dbReference type="Pfam" id="PF01052"/>
    </source>
</evidence>
<feature type="domain" description="Flagellar motor switch protein FliN-like C-terminal" evidence="2">
    <location>
        <begin position="275"/>
        <end position="343"/>
    </location>
</feature>
<dbReference type="GO" id="GO:0050918">
    <property type="term" value="P:positive chemotaxis"/>
    <property type="evidence" value="ECO:0007669"/>
    <property type="project" value="TreeGrafter"/>
</dbReference>
<dbReference type="Gene3D" id="2.30.330.10">
    <property type="entry name" value="SpoA-like"/>
    <property type="match status" value="1"/>
</dbReference>
<name>A0A9D1JYM4_9BACT</name>
<keyword evidence="3" id="KW-0966">Cell projection</keyword>
<feature type="compositionally biased region" description="Low complexity" evidence="1">
    <location>
        <begin position="348"/>
        <end position="423"/>
    </location>
</feature>
<gene>
    <name evidence="3" type="ORF">IAA86_07540</name>
</gene>
<protein>
    <submittedName>
        <fullName evidence="3">FliM/FliN family flagellar motor switch protein</fullName>
    </submittedName>
</protein>
<keyword evidence="3" id="KW-0969">Cilium</keyword>
<evidence type="ECO:0000256" key="1">
    <source>
        <dbReference type="SAM" id="MobiDB-lite"/>
    </source>
</evidence>
<dbReference type="AlphaFoldDB" id="A0A9D1JYM4"/>
<dbReference type="EMBL" id="DVJQ01000065">
    <property type="protein sequence ID" value="HIS74857.1"/>
    <property type="molecule type" value="Genomic_DNA"/>
</dbReference>
<reference evidence="3" key="1">
    <citation type="submission" date="2020-10" db="EMBL/GenBank/DDBJ databases">
        <authorList>
            <person name="Gilroy R."/>
        </authorList>
    </citation>
    <scope>NUCLEOTIDE SEQUENCE</scope>
    <source>
        <strain evidence="3">CHK152-2871</strain>
    </source>
</reference>
<feature type="region of interest" description="Disordered" evidence="1">
    <location>
        <begin position="348"/>
        <end position="442"/>
    </location>
</feature>
<dbReference type="InterPro" id="IPR001543">
    <property type="entry name" value="FliN-like_C"/>
</dbReference>
<dbReference type="GO" id="GO:0071978">
    <property type="term" value="P:bacterial-type flagellum-dependent swarming motility"/>
    <property type="evidence" value="ECO:0007669"/>
    <property type="project" value="TreeGrafter"/>
</dbReference>
<dbReference type="Pfam" id="PF01052">
    <property type="entry name" value="FliMN_C"/>
    <property type="match status" value="1"/>
</dbReference>
<comment type="caution">
    <text evidence="3">The sequence shown here is derived from an EMBL/GenBank/DDBJ whole genome shotgun (WGS) entry which is preliminary data.</text>
</comment>
<keyword evidence="3" id="KW-0282">Flagellum</keyword>
<dbReference type="InterPro" id="IPR036429">
    <property type="entry name" value="SpoA-like_sf"/>
</dbReference>
<dbReference type="SUPFAM" id="SSF101801">
    <property type="entry name" value="Surface presentation of antigens (SPOA)"/>
    <property type="match status" value="1"/>
</dbReference>
<accession>A0A9D1JYM4</accession>
<dbReference type="Proteomes" id="UP000886865">
    <property type="component" value="Unassembled WGS sequence"/>
</dbReference>
<evidence type="ECO:0000313" key="3">
    <source>
        <dbReference type="EMBL" id="HIS74857.1"/>
    </source>
</evidence>
<reference evidence="3" key="2">
    <citation type="journal article" date="2021" name="PeerJ">
        <title>Extensive microbial diversity within the chicken gut microbiome revealed by metagenomics and culture.</title>
        <authorList>
            <person name="Gilroy R."/>
            <person name="Ravi A."/>
            <person name="Getino M."/>
            <person name="Pursley I."/>
            <person name="Horton D.L."/>
            <person name="Alikhan N.F."/>
            <person name="Baker D."/>
            <person name="Gharbi K."/>
            <person name="Hall N."/>
            <person name="Watson M."/>
            <person name="Adriaenssens E.M."/>
            <person name="Foster-Nyarko E."/>
            <person name="Jarju S."/>
            <person name="Secka A."/>
            <person name="Antonio M."/>
            <person name="Oren A."/>
            <person name="Chaudhuri R.R."/>
            <person name="La Ragione R."/>
            <person name="Hildebrand F."/>
            <person name="Pallen M.J."/>
        </authorList>
    </citation>
    <scope>NUCLEOTIDE SEQUENCE</scope>
    <source>
        <strain evidence="3">CHK152-2871</strain>
    </source>
</reference>
<sequence>MSAQGGLDNIFDEKKCGQISSVTMEFDGEFLPKIIEATQNFWEEEFEFRVFDVNNNERVKEDLYLEYDSFFISQVPSKHTPPVTIRLSDEFIRLILHNTFGSDLPLFELSDLSELEIRILNGYCDFIYKSFAKLLTDEDELNKFELKNKEVYNFVIIIKNKDEKISKIVITLPSSRIKRKEIQKEQNYSDDEFKNINAYVDIEAGSSKITLNDLKNISQGDIMLLEDSFVNKMKIITGEKIREFKINPDPELMIEIDEDEHDIEGEENTNTNMWDDIQIEVNARFKKIKMTLGELKHISKGLVIDLGSVFHNEISLLVEEKTVAKGELVIINDKYAVKINEIISDMPKQPQTEPKQQPQAQNAQQEVQKPQAQKAQGASQAQPKQQTQAQKPKAQRPQGAAAAQRPQATAQRPQAAAQRPQAAAKKDEVEEDFDYSDFEEDK</sequence>
<dbReference type="PANTHER" id="PTHR30034">
    <property type="entry name" value="FLAGELLAR MOTOR SWITCH PROTEIN FLIM"/>
    <property type="match status" value="1"/>
</dbReference>
<evidence type="ECO:0000313" key="4">
    <source>
        <dbReference type="Proteomes" id="UP000886865"/>
    </source>
</evidence>
<feature type="compositionally biased region" description="Acidic residues" evidence="1">
    <location>
        <begin position="429"/>
        <end position="442"/>
    </location>
</feature>